<dbReference type="InterPro" id="IPR000308">
    <property type="entry name" value="14-3-3"/>
</dbReference>
<dbReference type="InterPro" id="IPR023410">
    <property type="entry name" value="14-3-3_domain"/>
</dbReference>
<dbReference type="InterPro" id="IPR036815">
    <property type="entry name" value="14-3-3_dom_sf"/>
</dbReference>
<evidence type="ECO:0000259" key="2">
    <source>
        <dbReference type="SMART" id="SM00101"/>
    </source>
</evidence>
<evidence type="ECO:0000313" key="4">
    <source>
        <dbReference type="Proteomes" id="UP001151760"/>
    </source>
</evidence>
<dbReference type="PRINTS" id="PR00305">
    <property type="entry name" value="1433ZETA"/>
</dbReference>
<reference evidence="3" key="1">
    <citation type="journal article" date="2022" name="Int. J. Mol. Sci.">
        <title>Draft Genome of Tanacetum Coccineum: Genomic Comparison of Closely Related Tanacetum-Family Plants.</title>
        <authorList>
            <person name="Yamashiro T."/>
            <person name="Shiraishi A."/>
            <person name="Nakayama K."/>
            <person name="Satake H."/>
        </authorList>
    </citation>
    <scope>NUCLEOTIDE SEQUENCE</scope>
</reference>
<dbReference type="Pfam" id="PF00244">
    <property type="entry name" value="14-3-3"/>
    <property type="match status" value="1"/>
</dbReference>
<dbReference type="SUPFAM" id="SSF48445">
    <property type="entry name" value="14-3-3 protein"/>
    <property type="match status" value="1"/>
</dbReference>
<gene>
    <name evidence="3" type="ORF">Tco_1054763</name>
</gene>
<organism evidence="3 4">
    <name type="scientific">Tanacetum coccineum</name>
    <dbReference type="NCBI Taxonomy" id="301880"/>
    <lineage>
        <taxon>Eukaryota</taxon>
        <taxon>Viridiplantae</taxon>
        <taxon>Streptophyta</taxon>
        <taxon>Embryophyta</taxon>
        <taxon>Tracheophyta</taxon>
        <taxon>Spermatophyta</taxon>
        <taxon>Magnoliopsida</taxon>
        <taxon>eudicotyledons</taxon>
        <taxon>Gunneridae</taxon>
        <taxon>Pentapetalae</taxon>
        <taxon>asterids</taxon>
        <taxon>campanulids</taxon>
        <taxon>Asterales</taxon>
        <taxon>Asteraceae</taxon>
        <taxon>Asteroideae</taxon>
        <taxon>Anthemideae</taxon>
        <taxon>Anthemidinae</taxon>
        <taxon>Tanacetum</taxon>
    </lineage>
</organism>
<feature type="domain" description="14-3-3" evidence="2">
    <location>
        <begin position="50"/>
        <end position="237"/>
    </location>
</feature>
<protein>
    <submittedName>
        <fullName evidence="3">14-3-3-like protein GF14 iota isoform X1</fullName>
    </submittedName>
</protein>
<comment type="caution">
    <text evidence="3">The sequence shown here is derived from an EMBL/GenBank/DDBJ whole genome shotgun (WGS) entry which is preliminary data.</text>
</comment>
<dbReference type="Gene3D" id="1.20.190.20">
    <property type="entry name" value="14-3-3 domain"/>
    <property type="match status" value="1"/>
</dbReference>
<dbReference type="PANTHER" id="PTHR18860">
    <property type="entry name" value="14-3-3 PROTEIN"/>
    <property type="match status" value="1"/>
</dbReference>
<accession>A0ABQ5GXQ7</accession>
<keyword evidence="4" id="KW-1185">Reference proteome</keyword>
<name>A0ABQ5GXQ7_9ASTR</name>
<sequence>MASTAQILLLEPYLSLHQSNPPKHSLSAKIQEILSSDSISTNSIVDVIRRSEIVFDDLPGTYSKSSVRWNLLLFLRASPCEFVIPLSKYVKVVYHIRVSVGIRFRMLFATEESSLRRKDEYYRYLAEFKSDAEREEATSQTLKAYEATTAIAETELPPTNPIRLGLALNLSVFYYEIISNTESFLVRLECCSFNHGEYIKEGLSENLVVVDIALSAHVNSRWWYEQKKKQESKQEKTITVHAKAFKAAQKKTRNNSLREDEMEHSTIVDIMFPAEPPVVCEFDCELDELEEFTNKRIASKDLTEDQKDEFKVKKLNK</sequence>
<reference evidence="3" key="2">
    <citation type="submission" date="2022-01" db="EMBL/GenBank/DDBJ databases">
        <authorList>
            <person name="Yamashiro T."/>
            <person name="Shiraishi A."/>
            <person name="Satake H."/>
            <person name="Nakayama K."/>
        </authorList>
    </citation>
    <scope>NUCLEOTIDE SEQUENCE</scope>
</reference>
<dbReference type="Proteomes" id="UP001151760">
    <property type="component" value="Unassembled WGS sequence"/>
</dbReference>
<dbReference type="EMBL" id="BQNB010018990">
    <property type="protein sequence ID" value="GJT80421.1"/>
    <property type="molecule type" value="Genomic_DNA"/>
</dbReference>
<proteinExistence type="inferred from homology"/>
<evidence type="ECO:0000313" key="3">
    <source>
        <dbReference type="EMBL" id="GJT80421.1"/>
    </source>
</evidence>
<comment type="similarity">
    <text evidence="1">Belongs to the 14-3-3 family.</text>
</comment>
<evidence type="ECO:0000256" key="1">
    <source>
        <dbReference type="ARBA" id="ARBA00006141"/>
    </source>
</evidence>
<dbReference type="SMART" id="SM00101">
    <property type="entry name" value="14_3_3"/>
    <property type="match status" value="1"/>
</dbReference>